<dbReference type="VEuPathDB" id="FungiDB:MYCFIDRAFT_211170"/>
<dbReference type="HOGENOM" id="CLU_1836001_0_0_1"/>
<proteinExistence type="predicted"/>
<gene>
    <name evidence="1" type="ORF">MYCFIDRAFT_211170</name>
</gene>
<reference evidence="1 2" key="1">
    <citation type="journal article" date="2012" name="PLoS Pathog.">
        <title>Diverse lifestyles and strategies of plant pathogenesis encoded in the genomes of eighteen Dothideomycetes fungi.</title>
        <authorList>
            <person name="Ohm R.A."/>
            <person name="Feau N."/>
            <person name="Henrissat B."/>
            <person name="Schoch C.L."/>
            <person name="Horwitz B.A."/>
            <person name="Barry K.W."/>
            <person name="Condon B.J."/>
            <person name="Copeland A.C."/>
            <person name="Dhillon B."/>
            <person name="Glaser F."/>
            <person name="Hesse C.N."/>
            <person name="Kosti I."/>
            <person name="LaButti K."/>
            <person name="Lindquist E.A."/>
            <person name="Lucas S."/>
            <person name="Salamov A.A."/>
            <person name="Bradshaw R.E."/>
            <person name="Ciuffetti L."/>
            <person name="Hamelin R.C."/>
            <person name="Kema G.H.J."/>
            <person name="Lawrence C."/>
            <person name="Scott J.A."/>
            <person name="Spatafora J.W."/>
            <person name="Turgeon B.G."/>
            <person name="de Wit P.J.G.M."/>
            <person name="Zhong S."/>
            <person name="Goodwin S.B."/>
            <person name="Grigoriev I.V."/>
        </authorList>
    </citation>
    <scope>NUCLEOTIDE SEQUENCE [LARGE SCALE GENOMIC DNA]</scope>
    <source>
        <strain evidence="1 2">CIRAD86</strain>
    </source>
</reference>
<protein>
    <submittedName>
        <fullName evidence="1">Uncharacterized protein</fullName>
    </submittedName>
</protein>
<dbReference type="KEGG" id="pfj:MYCFIDRAFT_211170"/>
<dbReference type="OrthoDB" id="3648014at2759"/>
<accession>M3B098</accession>
<dbReference type="AlphaFoldDB" id="M3B098"/>
<dbReference type="GeneID" id="19337327"/>
<dbReference type="EMBL" id="KB446558">
    <property type="protein sequence ID" value="EME82833.1"/>
    <property type="molecule type" value="Genomic_DNA"/>
</dbReference>
<sequence>MSEGPKSPFAKKALADSVKREEAKLAIDQFIQRGIANDTMTESIKDDVAIQALSYAIEILYAKQGESNQLARNIAAKYPKKALRTERSIKQQLSVPTYAEMNEMDTDQIKTEVVKVVGQIVKVAKDIRGMGTEVAKFEKK</sequence>
<keyword evidence="2" id="KW-1185">Reference proteome</keyword>
<evidence type="ECO:0000313" key="1">
    <source>
        <dbReference type="EMBL" id="EME82833.1"/>
    </source>
</evidence>
<evidence type="ECO:0000313" key="2">
    <source>
        <dbReference type="Proteomes" id="UP000016932"/>
    </source>
</evidence>
<organism evidence="1 2">
    <name type="scientific">Pseudocercospora fijiensis (strain CIRAD86)</name>
    <name type="common">Black leaf streak disease fungus</name>
    <name type="synonym">Mycosphaerella fijiensis</name>
    <dbReference type="NCBI Taxonomy" id="383855"/>
    <lineage>
        <taxon>Eukaryota</taxon>
        <taxon>Fungi</taxon>
        <taxon>Dikarya</taxon>
        <taxon>Ascomycota</taxon>
        <taxon>Pezizomycotina</taxon>
        <taxon>Dothideomycetes</taxon>
        <taxon>Dothideomycetidae</taxon>
        <taxon>Mycosphaerellales</taxon>
        <taxon>Mycosphaerellaceae</taxon>
        <taxon>Pseudocercospora</taxon>
    </lineage>
</organism>
<dbReference type="Proteomes" id="UP000016932">
    <property type="component" value="Unassembled WGS sequence"/>
</dbReference>
<name>M3B098_PSEFD</name>
<dbReference type="RefSeq" id="XP_007926240.1">
    <property type="nucleotide sequence ID" value="XM_007928049.1"/>
</dbReference>